<keyword evidence="9" id="KW-1185">Reference proteome</keyword>
<accession>F6QEA6</accession>
<dbReference type="SMART" id="SM00409">
    <property type="entry name" value="IG"/>
    <property type="match status" value="1"/>
</dbReference>
<evidence type="ECO:0000256" key="3">
    <source>
        <dbReference type="ARBA" id="ARBA00023170"/>
    </source>
</evidence>
<dbReference type="InterPro" id="IPR007110">
    <property type="entry name" value="Ig-like_dom"/>
</dbReference>
<evidence type="ECO:0000256" key="2">
    <source>
        <dbReference type="ARBA" id="ARBA00023130"/>
    </source>
</evidence>
<keyword evidence="1 6" id="KW-0732">Signal</keyword>
<dbReference type="OMA" id="CTYKISG"/>
<dbReference type="InterPro" id="IPR013783">
    <property type="entry name" value="Ig-like_fold"/>
</dbReference>
<dbReference type="HOGENOM" id="CLU_077975_8_0_1"/>
<organism evidence="8 9">
    <name type="scientific">Monodelphis domestica</name>
    <name type="common">Gray short-tailed opossum</name>
    <dbReference type="NCBI Taxonomy" id="13616"/>
    <lineage>
        <taxon>Eukaryota</taxon>
        <taxon>Metazoa</taxon>
        <taxon>Chordata</taxon>
        <taxon>Craniata</taxon>
        <taxon>Vertebrata</taxon>
        <taxon>Euteleostomi</taxon>
        <taxon>Mammalia</taxon>
        <taxon>Metatheria</taxon>
        <taxon>Didelphimorphia</taxon>
        <taxon>Didelphidae</taxon>
        <taxon>Monodelphis</taxon>
    </lineage>
</organism>
<keyword evidence="2" id="KW-1064">Adaptive immunity</keyword>
<reference evidence="8 9" key="1">
    <citation type="journal article" date="2007" name="Nature">
        <title>Genome of the marsupial Monodelphis domestica reveals innovation in non-coding sequences.</title>
        <authorList>
            <person name="Mikkelsen T.S."/>
            <person name="Wakefield M.J."/>
            <person name="Aken B."/>
            <person name="Amemiya C.T."/>
            <person name="Chang J.L."/>
            <person name="Duke S."/>
            <person name="Garber M."/>
            <person name="Gentles A.J."/>
            <person name="Goodstadt L."/>
            <person name="Heger A."/>
            <person name="Jurka J."/>
            <person name="Kamal M."/>
            <person name="Mauceli E."/>
            <person name="Searle S.M."/>
            <person name="Sharpe T."/>
            <person name="Baker M.L."/>
            <person name="Batzer M.A."/>
            <person name="Benos P.V."/>
            <person name="Belov K."/>
            <person name="Clamp M."/>
            <person name="Cook A."/>
            <person name="Cuff J."/>
            <person name="Das R."/>
            <person name="Davidow L."/>
            <person name="Deakin J.E."/>
            <person name="Fazzari M.J."/>
            <person name="Glass J.L."/>
            <person name="Grabherr M."/>
            <person name="Greally J.M."/>
            <person name="Gu W."/>
            <person name="Hore T.A."/>
            <person name="Huttley G.A."/>
            <person name="Kleber M."/>
            <person name="Jirtle R.L."/>
            <person name="Koina E."/>
            <person name="Lee J.T."/>
            <person name="Mahony S."/>
            <person name="Marra M.A."/>
            <person name="Miller R.D."/>
            <person name="Nicholls R.D."/>
            <person name="Oda M."/>
            <person name="Papenfuss A.T."/>
            <person name="Parra Z.E."/>
            <person name="Pollock D.D."/>
            <person name="Ray D.A."/>
            <person name="Schein J.E."/>
            <person name="Speed T.P."/>
            <person name="Thompson K."/>
            <person name="VandeBerg J.L."/>
            <person name="Wade C.M."/>
            <person name="Walker J.A."/>
            <person name="Waters P.D."/>
            <person name="Webber C."/>
            <person name="Weidman J.R."/>
            <person name="Xie X."/>
            <person name="Zody M.C."/>
            <person name="Baldwin J."/>
            <person name="Abdouelleil A."/>
            <person name="Abdulkadir J."/>
            <person name="Abebe A."/>
            <person name="Abera B."/>
            <person name="Abreu J."/>
            <person name="Acer S.C."/>
            <person name="Aftuck L."/>
            <person name="Alexander A."/>
            <person name="An P."/>
            <person name="Anderson E."/>
            <person name="Anderson S."/>
            <person name="Arachi H."/>
            <person name="Azer M."/>
            <person name="Bachantsang P."/>
            <person name="Barry A."/>
            <person name="Bayul T."/>
            <person name="Berlin A."/>
            <person name="Bessette D."/>
            <person name="Bloom T."/>
            <person name="Bloom T."/>
            <person name="Boguslavskiy L."/>
            <person name="Bonnet C."/>
            <person name="Boukhgalter B."/>
            <person name="Bourzgui I."/>
            <person name="Brown A."/>
            <person name="Cahill P."/>
            <person name="Channer S."/>
            <person name="Cheshatsang Y."/>
            <person name="Chuda L."/>
            <person name="Citroen M."/>
            <person name="Collymore A."/>
            <person name="Cooke P."/>
            <person name="Costello M."/>
            <person name="D'Aco K."/>
            <person name="Daza R."/>
            <person name="De Haan G."/>
            <person name="DeGray S."/>
            <person name="DeMaso C."/>
            <person name="Dhargay N."/>
            <person name="Dooley K."/>
            <person name="Dooley E."/>
            <person name="Doricent M."/>
            <person name="Dorje P."/>
            <person name="Dorjee K."/>
            <person name="Dupes A."/>
            <person name="Elong R."/>
            <person name="Falk J."/>
            <person name="Farina A."/>
            <person name="Faro S."/>
            <person name="Ferguson D."/>
            <person name="Fisher S."/>
            <person name="Foley C.D."/>
            <person name="Franke A."/>
            <person name="Friedrich D."/>
            <person name="Gadbois L."/>
            <person name="Gearin G."/>
            <person name="Gearin C.R."/>
            <person name="Giannoukos G."/>
            <person name="Goode T."/>
            <person name="Graham J."/>
            <person name="Grandbois E."/>
            <person name="Grewal S."/>
            <person name="Gyaltsen K."/>
            <person name="Hafez N."/>
            <person name="Hagos B."/>
            <person name="Hall J."/>
            <person name="Henson C."/>
            <person name="Hollinger A."/>
            <person name="Honan T."/>
            <person name="Huard M.D."/>
            <person name="Hughes L."/>
            <person name="Hurhula B."/>
            <person name="Husby M.E."/>
            <person name="Kamat A."/>
            <person name="Kanga B."/>
            <person name="Kashin S."/>
            <person name="Khazanovich D."/>
            <person name="Kisner P."/>
            <person name="Lance K."/>
            <person name="Lara M."/>
            <person name="Lee W."/>
            <person name="Lennon N."/>
            <person name="Letendre F."/>
            <person name="LeVine R."/>
            <person name="Lipovsky A."/>
            <person name="Liu X."/>
            <person name="Liu J."/>
            <person name="Liu S."/>
            <person name="Lokyitsang T."/>
            <person name="Lokyitsang Y."/>
            <person name="Lubonja R."/>
            <person name="Lui A."/>
            <person name="MacDonald P."/>
            <person name="Magnisalis V."/>
            <person name="Maru K."/>
            <person name="Matthews C."/>
            <person name="McCusker W."/>
            <person name="McDonough S."/>
            <person name="Mehta T."/>
            <person name="Meldrim J."/>
            <person name="Meneus L."/>
            <person name="Mihai O."/>
            <person name="Mihalev A."/>
            <person name="Mihova T."/>
            <person name="Mittelman R."/>
            <person name="Mlenga V."/>
            <person name="Montmayeur A."/>
            <person name="Mulrain L."/>
            <person name="Navidi A."/>
            <person name="Naylor J."/>
            <person name="Negash T."/>
            <person name="Nguyen T."/>
            <person name="Nguyen N."/>
            <person name="Nicol R."/>
            <person name="Norbu C."/>
            <person name="Norbu N."/>
            <person name="Novod N."/>
            <person name="O'Neill B."/>
            <person name="Osman S."/>
            <person name="Markiewicz E."/>
            <person name="Oyono O.L."/>
            <person name="Patti C."/>
            <person name="Phunkhang P."/>
            <person name="Pierre F."/>
            <person name="Priest M."/>
            <person name="Raghuraman S."/>
            <person name="Rege F."/>
            <person name="Reyes R."/>
            <person name="Rise C."/>
            <person name="Rogov P."/>
            <person name="Ross K."/>
            <person name="Ryan E."/>
            <person name="Settipalli S."/>
            <person name="Shea T."/>
            <person name="Sherpa N."/>
            <person name="Shi L."/>
            <person name="Shih D."/>
            <person name="Sparrow T."/>
            <person name="Spaulding J."/>
            <person name="Stalker J."/>
            <person name="Stange-Thomann N."/>
            <person name="Stavropoulos S."/>
            <person name="Stone C."/>
            <person name="Strader C."/>
            <person name="Tesfaye S."/>
            <person name="Thomson T."/>
            <person name="Thoulutsang Y."/>
            <person name="Thoulutsang D."/>
            <person name="Topham K."/>
            <person name="Topping I."/>
            <person name="Tsamla T."/>
            <person name="Vassiliev H."/>
            <person name="Vo A."/>
            <person name="Wangchuk T."/>
            <person name="Wangdi T."/>
            <person name="Weiand M."/>
            <person name="Wilkinson J."/>
            <person name="Wilson A."/>
            <person name="Yadav S."/>
            <person name="Young G."/>
            <person name="Yu Q."/>
            <person name="Zembek L."/>
            <person name="Zhong D."/>
            <person name="Zimmer A."/>
            <person name="Zwirko Z."/>
            <person name="Jaffe D.B."/>
            <person name="Alvarez P."/>
            <person name="Brockman W."/>
            <person name="Butler J."/>
            <person name="Chin C."/>
            <person name="Gnerre S."/>
            <person name="MacCallum I."/>
            <person name="Graves J.A."/>
            <person name="Ponting C.P."/>
            <person name="Breen M."/>
            <person name="Samollow P.B."/>
            <person name="Lander E.S."/>
            <person name="Lindblad-Toh K."/>
        </authorList>
    </citation>
    <scope>NUCLEOTIDE SEQUENCE [LARGE SCALE GENOMIC DNA]</scope>
</reference>
<feature type="domain" description="Ig-like" evidence="7">
    <location>
        <begin position="3"/>
        <end position="116"/>
    </location>
</feature>
<dbReference type="Ensembl" id="ENSMODT00000007258.3">
    <property type="protein sequence ID" value="ENSMODP00000007115.3"/>
    <property type="gene ID" value="ENSMODG00000005742.3"/>
</dbReference>
<dbReference type="Pfam" id="PF07686">
    <property type="entry name" value="V-set"/>
    <property type="match status" value="1"/>
</dbReference>
<evidence type="ECO:0000256" key="1">
    <source>
        <dbReference type="ARBA" id="ARBA00022729"/>
    </source>
</evidence>
<protein>
    <recommendedName>
        <fullName evidence="7">Ig-like domain-containing protein</fullName>
    </recommendedName>
</protein>
<dbReference type="STRING" id="13616.ENSMODP00000007115"/>
<reference evidence="8" key="2">
    <citation type="submission" date="2025-08" db="UniProtKB">
        <authorList>
            <consortium name="Ensembl"/>
        </authorList>
    </citation>
    <scope>IDENTIFICATION</scope>
</reference>
<evidence type="ECO:0000313" key="8">
    <source>
        <dbReference type="Ensembl" id="ENSMODP00000007115.3"/>
    </source>
</evidence>
<evidence type="ECO:0000256" key="6">
    <source>
        <dbReference type="SAM" id="SignalP"/>
    </source>
</evidence>
<dbReference type="PANTHER" id="PTHR19367">
    <property type="entry name" value="T-CELL RECEPTOR ALPHA CHAIN V REGION"/>
    <property type="match status" value="1"/>
</dbReference>
<dbReference type="InterPro" id="IPR036179">
    <property type="entry name" value="Ig-like_dom_sf"/>
</dbReference>
<keyword evidence="5" id="KW-1279">T cell receptor</keyword>
<keyword evidence="3" id="KW-0675">Receptor</keyword>
<dbReference type="PANTHER" id="PTHR19367:SF18">
    <property type="entry name" value="T CELL RECEPTOR ALPHA VARIABLE 16"/>
    <property type="match status" value="1"/>
</dbReference>
<proteinExistence type="predicted"/>
<dbReference type="InterPro" id="IPR013106">
    <property type="entry name" value="Ig_V-set"/>
</dbReference>
<reference evidence="8" key="3">
    <citation type="submission" date="2025-09" db="UniProtKB">
        <authorList>
            <consortium name="Ensembl"/>
        </authorList>
    </citation>
    <scope>IDENTIFICATION</scope>
</reference>
<feature type="chain" id="PRO_5023919105" description="Ig-like domain-containing protein" evidence="6">
    <location>
        <begin position="21"/>
        <end position="132"/>
    </location>
</feature>
<dbReference type="FunCoup" id="F6QEA6">
    <property type="interactions" value="136"/>
</dbReference>
<dbReference type="SUPFAM" id="SSF48726">
    <property type="entry name" value="Immunoglobulin"/>
    <property type="match status" value="1"/>
</dbReference>
<evidence type="ECO:0000256" key="4">
    <source>
        <dbReference type="ARBA" id="ARBA00023319"/>
    </source>
</evidence>
<evidence type="ECO:0000256" key="5">
    <source>
        <dbReference type="ARBA" id="ARBA00043266"/>
    </source>
</evidence>
<dbReference type="eggNOG" id="ENOG502S83R">
    <property type="taxonomic scope" value="Eukaryota"/>
</dbReference>
<dbReference type="Proteomes" id="UP000002280">
    <property type="component" value="Chromosome 1"/>
</dbReference>
<sequence>MNPVSILTLVMLFILKSTEAQSVTQPEDLVSVSEGYPVELKCTYSYSGSPILFWYVQYPNQGLQVLLKHTSGGSNKGFQATLSKTETSYHLRKSHVQEEDSAVYFCALSDTMRRLSRGAKHKPPEAVLEVLL</sequence>
<dbReference type="GO" id="GO:0042101">
    <property type="term" value="C:T cell receptor complex"/>
    <property type="evidence" value="ECO:0007669"/>
    <property type="project" value="UniProtKB-KW"/>
</dbReference>
<dbReference type="SMART" id="SM00406">
    <property type="entry name" value="IGv"/>
    <property type="match status" value="1"/>
</dbReference>
<name>F6QEA6_MONDO</name>
<evidence type="ECO:0000313" key="9">
    <source>
        <dbReference type="Proteomes" id="UP000002280"/>
    </source>
</evidence>
<dbReference type="InterPro" id="IPR051287">
    <property type="entry name" value="TCR_variable_region"/>
</dbReference>
<dbReference type="GO" id="GO:0002250">
    <property type="term" value="P:adaptive immune response"/>
    <property type="evidence" value="ECO:0007669"/>
    <property type="project" value="UniProtKB-KW"/>
</dbReference>
<dbReference type="InterPro" id="IPR003599">
    <property type="entry name" value="Ig_sub"/>
</dbReference>
<feature type="signal peptide" evidence="6">
    <location>
        <begin position="1"/>
        <end position="20"/>
    </location>
</feature>
<evidence type="ECO:0000259" key="7">
    <source>
        <dbReference type="PROSITE" id="PS50835"/>
    </source>
</evidence>
<keyword evidence="5" id="KW-0391">Immunity</keyword>
<dbReference type="AlphaFoldDB" id="F6QEA6"/>
<dbReference type="Bgee" id="ENSMODG00000005742">
    <property type="expression patterns" value="Expressed in blood"/>
</dbReference>
<dbReference type="PROSITE" id="PS50835">
    <property type="entry name" value="IG_LIKE"/>
    <property type="match status" value="1"/>
</dbReference>
<dbReference type="Gene3D" id="2.60.40.10">
    <property type="entry name" value="Immunoglobulins"/>
    <property type="match status" value="1"/>
</dbReference>
<keyword evidence="4" id="KW-0393">Immunoglobulin domain</keyword>
<dbReference type="InParanoid" id="F6QEA6"/>
<dbReference type="GeneTree" id="ENSGT00940000153073"/>